<evidence type="ECO:0000256" key="4">
    <source>
        <dbReference type="ARBA" id="ARBA00022840"/>
    </source>
</evidence>
<dbReference type="FunFam" id="3.40.50.300:FF:000062">
    <property type="entry name" value="U5 small nuclear ribonucleoprotein helicase"/>
    <property type="match status" value="1"/>
</dbReference>
<evidence type="ECO:0000256" key="2">
    <source>
        <dbReference type="ARBA" id="ARBA00022801"/>
    </source>
</evidence>
<dbReference type="InterPro" id="IPR011545">
    <property type="entry name" value="DEAD/DEAH_box_helicase_dom"/>
</dbReference>
<dbReference type="CDD" id="cd18022">
    <property type="entry name" value="DEXHc_ASCC3_2"/>
    <property type="match status" value="1"/>
</dbReference>
<dbReference type="FunFam" id="1.10.3380.10:FF:000002">
    <property type="entry name" value="Activating signal cointegrator 1 complex subunit 3"/>
    <property type="match status" value="1"/>
</dbReference>
<dbReference type="FunFam" id="3.40.50.300:FF:000231">
    <property type="entry name" value="Activating signal cointegrator 1 complex subunit 3"/>
    <property type="match status" value="1"/>
</dbReference>
<dbReference type="InterPro" id="IPR036390">
    <property type="entry name" value="WH_DNA-bd_sf"/>
</dbReference>
<dbReference type="Pfam" id="PF00270">
    <property type="entry name" value="DEAD"/>
    <property type="match status" value="2"/>
</dbReference>
<dbReference type="Proteomes" id="UP000318582">
    <property type="component" value="Unassembled WGS sequence"/>
</dbReference>
<name>A0A507E5R2_9FUNG</name>
<keyword evidence="3" id="KW-0347">Helicase</keyword>
<dbReference type="SUPFAM" id="SSF52540">
    <property type="entry name" value="P-loop containing nucleoside triphosphate hydrolases"/>
    <property type="match status" value="4"/>
</dbReference>
<dbReference type="FunFam" id="1.10.10.10:FF:000024">
    <property type="entry name" value="U5 small nuclear ribonucleoprotein helicase"/>
    <property type="match status" value="1"/>
</dbReference>
<accession>A0A507E5R2</accession>
<feature type="domain" description="Helicase ATP-binding" evidence="5">
    <location>
        <begin position="444"/>
        <end position="633"/>
    </location>
</feature>
<dbReference type="InterPro" id="IPR001650">
    <property type="entry name" value="Helicase_C-like"/>
</dbReference>
<dbReference type="InterPro" id="IPR035892">
    <property type="entry name" value="C2_domain_sf"/>
</dbReference>
<dbReference type="InterPro" id="IPR014001">
    <property type="entry name" value="Helicase_ATP-bd"/>
</dbReference>
<dbReference type="GO" id="GO:0032991">
    <property type="term" value="C:protein-containing complex"/>
    <property type="evidence" value="ECO:0007669"/>
    <property type="project" value="UniProtKB-ARBA"/>
</dbReference>
<keyword evidence="8" id="KW-1185">Reference proteome</keyword>
<dbReference type="Pfam" id="PF02889">
    <property type="entry name" value="Sec63"/>
    <property type="match status" value="2"/>
</dbReference>
<evidence type="ECO:0000256" key="1">
    <source>
        <dbReference type="ARBA" id="ARBA00022741"/>
    </source>
</evidence>
<dbReference type="STRING" id="109895.A0A507E5R2"/>
<dbReference type="InterPro" id="IPR003593">
    <property type="entry name" value="AAA+_ATPase"/>
</dbReference>
<evidence type="ECO:0000313" key="8">
    <source>
        <dbReference type="Proteomes" id="UP000318582"/>
    </source>
</evidence>
<dbReference type="PROSITE" id="PS51192">
    <property type="entry name" value="HELICASE_ATP_BIND_1"/>
    <property type="match status" value="2"/>
</dbReference>
<dbReference type="GO" id="GO:0004386">
    <property type="term" value="F:helicase activity"/>
    <property type="evidence" value="ECO:0007669"/>
    <property type="project" value="UniProtKB-KW"/>
</dbReference>
<dbReference type="GO" id="GO:0005524">
    <property type="term" value="F:ATP binding"/>
    <property type="evidence" value="ECO:0007669"/>
    <property type="project" value="UniProtKB-KW"/>
</dbReference>
<keyword evidence="4" id="KW-0067">ATP-binding</keyword>
<dbReference type="FunFam" id="1.10.3380.10:FF:000001">
    <property type="entry name" value="U5 small nuclear ribonucleoprotein helicase"/>
    <property type="match status" value="1"/>
</dbReference>
<dbReference type="PANTHER" id="PTHR47961">
    <property type="entry name" value="DNA POLYMERASE THETA, PUTATIVE (AFU_ORTHOLOGUE AFUA_1G05260)-RELATED"/>
    <property type="match status" value="1"/>
</dbReference>
<dbReference type="Pfam" id="PF23445">
    <property type="entry name" value="WHD_SNRNP200"/>
    <property type="match status" value="2"/>
</dbReference>
<dbReference type="Gene3D" id="3.40.50.300">
    <property type="entry name" value="P-loop containing nucleotide triphosphate hydrolases"/>
    <property type="match status" value="4"/>
</dbReference>
<dbReference type="CDD" id="cd18795">
    <property type="entry name" value="SF2_C_Ski2"/>
    <property type="match status" value="2"/>
</dbReference>
<reference evidence="7 8" key="1">
    <citation type="journal article" date="2019" name="Sci. Rep.">
        <title>Comparative genomics of chytrid fungi reveal insights into the obligate biotrophic and pathogenic lifestyle of Synchytrium endobioticum.</title>
        <authorList>
            <person name="van de Vossenberg B.T.L.H."/>
            <person name="Warris S."/>
            <person name="Nguyen H.D.T."/>
            <person name="van Gent-Pelzer M.P.E."/>
            <person name="Joly D.L."/>
            <person name="van de Geest H.C."/>
            <person name="Bonants P.J.M."/>
            <person name="Smith D.S."/>
            <person name="Levesque C.A."/>
            <person name="van der Lee T.A.J."/>
        </authorList>
    </citation>
    <scope>NUCLEOTIDE SEQUENCE [LARGE SCALE GENOMIC DNA]</scope>
    <source>
        <strain evidence="7 8">CBS 809.83</strain>
    </source>
</reference>
<dbReference type="SMART" id="SM00973">
    <property type="entry name" value="Sec63"/>
    <property type="match status" value="2"/>
</dbReference>
<dbReference type="SUPFAM" id="SSF81296">
    <property type="entry name" value="E set domains"/>
    <property type="match status" value="1"/>
</dbReference>
<dbReference type="FunFam" id="3.40.50.300:FF:000102">
    <property type="entry name" value="RNA helicase, activating signal cointegrator 1"/>
    <property type="match status" value="1"/>
</dbReference>
<organism evidence="7 8">
    <name type="scientific">Powellomyces hirtus</name>
    <dbReference type="NCBI Taxonomy" id="109895"/>
    <lineage>
        <taxon>Eukaryota</taxon>
        <taxon>Fungi</taxon>
        <taxon>Fungi incertae sedis</taxon>
        <taxon>Chytridiomycota</taxon>
        <taxon>Chytridiomycota incertae sedis</taxon>
        <taxon>Chytridiomycetes</taxon>
        <taxon>Spizellomycetales</taxon>
        <taxon>Powellomycetaceae</taxon>
        <taxon>Powellomyces</taxon>
    </lineage>
</organism>
<dbReference type="InterPro" id="IPR027417">
    <property type="entry name" value="P-loop_NTPase"/>
</dbReference>
<dbReference type="InterPro" id="IPR014756">
    <property type="entry name" value="Ig_E-set"/>
</dbReference>
<dbReference type="FunFam" id="3.40.50.300:FF:000198">
    <property type="entry name" value="Activating signal cointegrator 1 complex subunit"/>
    <property type="match status" value="1"/>
</dbReference>
<dbReference type="PIRSF" id="PIRSF039073">
    <property type="entry name" value="BRR2"/>
    <property type="match status" value="1"/>
</dbReference>
<evidence type="ECO:0000259" key="6">
    <source>
        <dbReference type="PROSITE" id="PS51194"/>
    </source>
</evidence>
<feature type="domain" description="Helicase C-terminal" evidence="6">
    <location>
        <begin position="1526"/>
        <end position="1716"/>
    </location>
</feature>
<protein>
    <submittedName>
        <fullName evidence="7">Uncharacterized protein</fullName>
    </submittedName>
</protein>
<comment type="caution">
    <text evidence="7">The sequence shown here is derived from an EMBL/GenBank/DDBJ whole genome shotgun (WGS) entry which is preliminary data.</text>
</comment>
<sequence length="2180" mass="244457">MKYGTNVAAAPQAAPPSRLLVVSLPLELGKSNPDTTVKKMFATSMTFTDVLRQILPDVQNDHPETNHGDMGADEDWTFDFAKFLPNYSTKEDSMDKDWELILEDMDAAFAQRYIDGPEATSDIATSEFGAQIPFHNPFADHWDLSFSPPKCSRDSDSETVTLENEASLYIQQEQLGLLRPSDPSVASHHLCEAHIEQQCIELTAMQLCTDVFGILRSDKNDDDIQSALIDLLGYANLNFTHDLLKHRRLIVKTITEQAAEAQPESYGFEDAPIPTYQNRGPAYGAQVTVLSESEKLQMKQQRKEWRKKSKNTREESDTMASAAMLGFEGEHLRKVREEQLRAAGTAAMDTNFGVPAPPPEEYPNVYRSGGGGATLSTFGTKFALPVGTEREEYQDYEEIIIPVSKPAPVRTSERRIAISELDEFTQKGFKGYTGLNRVQSIVFPIAFGTNENMLVCAPTGAGKTDIAMLTILRTLGQHRENGRLMKNDFKIVYVAPMKALAAEIVRKFSSRLGVREQDGGLGVSVRELTGDMQLTKAEIAATQIIVTTPEKWDVVTRKSVGDTELAQKVCLLIIDEVHLLHDDRGAVIESIVARTLRQVESSQSMIRIIGLSATLPNFGDVASFLGVNKQQGLFYFDSSFRPVPLEQHFVGIKGKSGSHQSRRKMDQVCYDNVSDLVRDGAQVMVFVHSRKETVKTAMMLRDEALSENALGLFDTSQDPQHGLAVKEVQKSRNKELRELFATGFGIHHAGMLRSDRTMTERLFEKGLIKVRCQIFQSPSSKLELKCYPAGVNLPAYAVIIKGTQVYDAKKGGFIDLSILDVLQIFGRAGRPQYEDRGVGYILTSHDKLSHYVSSMTQQHPIESRFAENLTDNLNAEISLGTVTNVEEGVRWLSYTYLYARMMKNPFQYGLNWSEVQEDPTLAKRRRDLIESAAKVLSKAQMIQFDETLGYLVPKDLGRTSSSFYIQTASVEIFNAMMRPRMTEADVLGMLSMSTEFENIKVREEEVQELKGLEEACVCAVKGGTDTNYGKTNILLQSYILRAHIEDFALVSDTAYVAQNGSRILRALFQIALSRNWGPVSSVILSICKSVDKRMWSFEHPLGQFDLSPEILRKLEHAPRQLTMEDLREMDGTEVGQLIRHQKMGPVVIRCAEQFPSLILDATIAPITRTVLRITLSITPDFVWNDRVHGTMEPWWIWVEDSEHTEILYSEYFLLHKRQQDQEQKIGFTIPIPTTASTVDELPPQIFIRAVSDKWIGADVIIPVSFKHLILPALNRAPHTDLLDLQPLPVSALQDPVLEDICLKRFEYFNPVQTQIFHTLYKTTHNVLVGAPTGSGKTVAAELALWAAFRDQSKSKVVYIAPLKALVRERVQDWRSRLTSAMGRSLVELTGDVTPDLRTIQSADIIITTPEKWDGISRSWQTRKYVTDVSLVIIDEIHLLGGDRGPILEVIVSRMNYISAQTGKKIRVVGLSTALANANDLGDWLGINDVGLFNFRHSVRPVPLEIYIDGFAGKHYCPRMMSMNKPTYTAILTHSPKKPVIVFVSSRRQTRLTALDLISLCGADENPRRFLHMPEEDLDVLVSQVKDQSLKLALGFGIGLHHAGLVETDRKISEELFVNGKIQILIATSTLAWGVNYPAHLVVIKGTEFYDAKVRGYVDFQITDVLQMMGRAGRPQFDDSGVARILVHDVKKNFYKKFLHEPFPVESSLHTCLHDHMCAEVVSGTIRSKQDAMDYLTWTYLYRRLQMNPTFYGVEDPSPEGVSTYMSNIVEDTLHALHDASCVHIDGEVNVEPTTYGKIASYYYLHYTTIRTLTSRLGPGYRAPTGMSADGRKDADHADFPELLRILCDVSEYDELPVRHNEDKMNADLEKSLPVPISASETPKISPSFGSNPAKHYDYDDPHAKAFLLMQGHLTRLGTMPCADFFTDTVSVLDQSIRVMQAMVDIAAENGYLSTCLGIMHMMQCIKQALWPSASNLLALPHLDMSIISTLRHRGQAVTSATELTRLPSREVDDIFKKAGLPAAHREDIRRVIGTMPLIEMKCIVEGAIEKVPGLWGVDRGEEYVVRVEISRRSPFGDKAKEQDQLRVYSPKFPKPQYEAWWVVLGDDAEDEVVALKRVATPGRERKDRQINGGRNGTSRMATALKFVAPDEPGEVELRLRLVSDAYIGFDDSSKLRLLVK</sequence>
<dbReference type="GO" id="GO:0016787">
    <property type="term" value="F:hydrolase activity"/>
    <property type="evidence" value="ECO:0007669"/>
    <property type="project" value="UniProtKB-KW"/>
</dbReference>
<dbReference type="SMART" id="SM00382">
    <property type="entry name" value="AAA"/>
    <property type="match status" value="2"/>
</dbReference>
<dbReference type="Gene3D" id="2.60.40.150">
    <property type="entry name" value="C2 domain"/>
    <property type="match status" value="2"/>
</dbReference>
<evidence type="ECO:0000259" key="5">
    <source>
        <dbReference type="PROSITE" id="PS51192"/>
    </source>
</evidence>
<dbReference type="InterPro" id="IPR057842">
    <property type="entry name" value="WH_MER3"/>
</dbReference>
<dbReference type="EMBL" id="QEAQ01000033">
    <property type="protein sequence ID" value="TPX58737.1"/>
    <property type="molecule type" value="Genomic_DNA"/>
</dbReference>
<dbReference type="PANTHER" id="PTHR47961:SF13">
    <property type="entry name" value="ACTIVATING SIGNAL COINTEGRATOR 1 COMPLEX SUBUNIT 3"/>
    <property type="match status" value="1"/>
</dbReference>
<dbReference type="CDD" id="cd18020">
    <property type="entry name" value="DEXHc_ASCC3_1"/>
    <property type="match status" value="1"/>
</dbReference>
<dbReference type="FunFam" id="2.60.40.150:FF:000004">
    <property type="entry name" value="RNA helicase, activating signal cointegrator 1"/>
    <property type="match status" value="1"/>
</dbReference>
<dbReference type="InterPro" id="IPR050474">
    <property type="entry name" value="Hel308_SKI2-like"/>
</dbReference>
<dbReference type="Pfam" id="PF00271">
    <property type="entry name" value="Helicase_C"/>
    <property type="match status" value="1"/>
</dbReference>
<dbReference type="SMART" id="SM00487">
    <property type="entry name" value="DEXDc"/>
    <property type="match status" value="2"/>
</dbReference>
<feature type="domain" description="Helicase ATP-binding" evidence="5">
    <location>
        <begin position="1317"/>
        <end position="1492"/>
    </location>
</feature>
<dbReference type="SMART" id="SM00490">
    <property type="entry name" value="HELICc"/>
    <property type="match status" value="2"/>
</dbReference>
<dbReference type="InterPro" id="IPR004179">
    <property type="entry name" value="Sec63-dom"/>
</dbReference>
<dbReference type="FunFam" id="1.10.10.10:FF:000012">
    <property type="entry name" value="U5 small nuclear ribonucleoprotein helicase"/>
    <property type="match status" value="1"/>
</dbReference>
<keyword evidence="1" id="KW-0547">Nucleotide-binding</keyword>
<evidence type="ECO:0000256" key="3">
    <source>
        <dbReference type="ARBA" id="ARBA00022806"/>
    </source>
</evidence>
<dbReference type="InterPro" id="IPR036388">
    <property type="entry name" value="WH-like_DNA-bd_sf"/>
</dbReference>
<dbReference type="PROSITE" id="PS51194">
    <property type="entry name" value="HELICASE_CTER"/>
    <property type="match status" value="1"/>
</dbReference>
<keyword evidence="2" id="KW-0378">Hydrolase</keyword>
<proteinExistence type="predicted"/>
<dbReference type="Gene3D" id="1.10.3380.10">
    <property type="entry name" value="Sec63 N-terminal domain-like domain"/>
    <property type="match status" value="2"/>
</dbReference>
<dbReference type="Gene3D" id="1.10.150.20">
    <property type="entry name" value="5' to 3' exonuclease, C-terminal subdomain"/>
    <property type="match status" value="1"/>
</dbReference>
<dbReference type="Gene3D" id="1.10.10.10">
    <property type="entry name" value="Winged helix-like DNA-binding domain superfamily/Winged helix DNA-binding domain"/>
    <property type="match status" value="2"/>
</dbReference>
<dbReference type="SUPFAM" id="SSF46785">
    <property type="entry name" value="Winged helix' DNA-binding domain"/>
    <property type="match status" value="2"/>
</dbReference>
<evidence type="ECO:0000313" key="7">
    <source>
        <dbReference type="EMBL" id="TPX58737.1"/>
    </source>
</evidence>
<gene>
    <name evidence="7" type="ORF">PhCBS80983_g02915</name>
</gene>
<dbReference type="SUPFAM" id="SSF158702">
    <property type="entry name" value="Sec63 N-terminal domain-like"/>
    <property type="match status" value="2"/>
</dbReference>
<dbReference type="GO" id="GO:0003676">
    <property type="term" value="F:nucleic acid binding"/>
    <property type="evidence" value="ECO:0007669"/>
    <property type="project" value="InterPro"/>
</dbReference>